<accession>A0AAE0WIL9</accession>
<dbReference type="Proteomes" id="UP001274830">
    <property type="component" value="Unassembled WGS sequence"/>
</dbReference>
<comment type="caution">
    <text evidence="1">The sequence shown here is derived from an EMBL/GenBank/DDBJ whole genome shotgun (WGS) entry which is preliminary data.</text>
</comment>
<keyword evidence="2" id="KW-1185">Reference proteome</keyword>
<sequence length="142" mass="15474">MLDLACAVLDKSDAKYVVSDTTIAAYHPQVKIEKCTDPDCKNSGCERDGAETDPSAKNHGPRILVLGSALPPVVVREEITGIRNDPKAFLAARDQLVEDLCPVLDHFVCGVTKELSTEAIKTVLRQNGWSWNAWRGVKDLAA</sequence>
<protein>
    <submittedName>
        <fullName evidence="1">Uncharacterized protein</fullName>
    </submittedName>
</protein>
<name>A0AAE0WIL9_9PEZI</name>
<dbReference type="AlphaFoldDB" id="A0AAE0WIL9"/>
<reference evidence="1" key="1">
    <citation type="submission" date="2023-07" db="EMBL/GenBank/DDBJ databases">
        <title>Black Yeasts Isolated from many extreme environments.</title>
        <authorList>
            <person name="Coleine C."/>
            <person name="Stajich J.E."/>
            <person name="Selbmann L."/>
        </authorList>
    </citation>
    <scope>NUCLEOTIDE SEQUENCE</scope>
    <source>
        <strain evidence="1">CCFEE 5485</strain>
    </source>
</reference>
<gene>
    <name evidence="1" type="ORF">LTR78_008926</name>
</gene>
<organism evidence="1 2">
    <name type="scientific">Recurvomyces mirabilis</name>
    <dbReference type="NCBI Taxonomy" id="574656"/>
    <lineage>
        <taxon>Eukaryota</taxon>
        <taxon>Fungi</taxon>
        <taxon>Dikarya</taxon>
        <taxon>Ascomycota</taxon>
        <taxon>Pezizomycotina</taxon>
        <taxon>Dothideomycetes</taxon>
        <taxon>Dothideomycetidae</taxon>
        <taxon>Mycosphaerellales</taxon>
        <taxon>Teratosphaeriaceae</taxon>
        <taxon>Recurvomyces</taxon>
    </lineage>
</organism>
<dbReference type="EMBL" id="JAUTXT010000046">
    <property type="protein sequence ID" value="KAK3671125.1"/>
    <property type="molecule type" value="Genomic_DNA"/>
</dbReference>
<evidence type="ECO:0000313" key="1">
    <source>
        <dbReference type="EMBL" id="KAK3671125.1"/>
    </source>
</evidence>
<proteinExistence type="predicted"/>
<evidence type="ECO:0000313" key="2">
    <source>
        <dbReference type="Proteomes" id="UP001274830"/>
    </source>
</evidence>